<dbReference type="OrthoDB" id="9805905at2"/>
<dbReference type="HOGENOM" id="CLU_100941_0_0_5"/>
<dbReference type="PROSITE" id="PS51462">
    <property type="entry name" value="NUDIX"/>
    <property type="match status" value="1"/>
</dbReference>
<keyword evidence="3" id="KW-0479">Metal-binding</keyword>
<keyword evidence="5" id="KW-0460">Magnesium</keyword>
<evidence type="ECO:0000256" key="3">
    <source>
        <dbReference type="ARBA" id="ARBA00022723"/>
    </source>
</evidence>
<dbReference type="AlphaFoldDB" id="A0A0B5E039"/>
<keyword evidence="9" id="KW-1185">Reference proteome</keyword>
<gene>
    <name evidence="8" type="ORF">P73_3904</name>
</gene>
<comment type="cofactor">
    <cofactor evidence="1">
        <name>Mn(2+)</name>
        <dbReference type="ChEBI" id="CHEBI:29035"/>
    </cofactor>
</comment>
<proteinExistence type="predicted"/>
<protein>
    <submittedName>
        <fullName evidence="8">NUDIX hydrolase-like protein</fullName>
    </submittedName>
</protein>
<organism evidence="8 9">
    <name type="scientific">Celeribacter indicus</name>
    <dbReference type="NCBI Taxonomy" id="1208324"/>
    <lineage>
        <taxon>Bacteria</taxon>
        <taxon>Pseudomonadati</taxon>
        <taxon>Pseudomonadota</taxon>
        <taxon>Alphaproteobacteria</taxon>
        <taxon>Rhodobacterales</taxon>
        <taxon>Roseobacteraceae</taxon>
        <taxon>Celeribacter</taxon>
    </lineage>
</organism>
<evidence type="ECO:0000256" key="5">
    <source>
        <dbReference type="ARBA" id="ARBA00022842"/>
    </source>
</evidence>
<dbReference type="SUPFAM" id="SSF55811">
    <property type="entry name" value="Nudix"/>
    <property type="match status" value="1"/>
</dbReference>
<dbReference type="GO" id="GO:0016818">
    <property type="term" value="F:hydrolase activity, acting on acid anhydrides, in phosphorus-containing anhydrides"/>
    <property type="evidence" value="ECO:0007669"/>
    <property type="project" value="InterPro"/>
</dbReference>
<dbReference type="PANTHER" id="PTHR12318">
    <property type="entry name" value="TESTOSTERONE-REGULATED PROTEIN RP2"/>
    <property type="match status" value="1"/>
</dbReference>
<feature type="domain" description="Nudix hydrolase" evidence="7">
    <location>
        <begin position="6"/>
        <end position="173"/>
    </location>
</feature>
<evidence type="ECO:0000256" key="2">
    <source>
        <dbReference type="ARBA" id="ARBA00001946"/>
    </source>
</evidence>
<evidence type="ECO:0000313" key="8">
    <source>
        <dbReference type="EMBL" id="AJE48619.1"/>
    </source>
</evidence>
<keyword evidence="4 8" id="KW-0378">Hydrolase</keyword>
<accession>A0A0B5E039</accession>
<sequence length="201" mass="21786">MSTDIPIRDAATVILLRDMPDGPRVLMGQRGRGAVFMPGKFVFPGGAVDLSDHDRDPPGHLSPVCARRLALEADPALVRALPNAALRELREETGLVLPDASGLRFVFRAITPPGRSRRFDARFFVVDAAGLDGDPDDFGAAEDELSHLQWVTLADARSFDLPFVTRVVLGEVEAALGRTAPPAHVPFYDNRAALGQIRALR</sequence>
<dbReference type="STRING" id="1208324.P73_3904"/>
<dbReference type="Gene3D" id="3.90.79.10">
    <property type="entry name" value="Nucleoside Triphosphate Pyrophosphohydrolase"/>
    <property type="match status" value="2"/>
</dbReference>
<reference evidence="8 9" key="1">
    <citation type="journal article" date="2014" name="Int. J. Syst. Evol. Microbiol.">
        <title>Celeribacter indicus sp. nov., a polycyclic aromatic hydrocarbon-degrading bacterium from deep-sea sediment and reclassification of Huaishuia halophila as Celeribacter halophilus comb. nov.</title>
        <authorList>
            <person name="Lai Q."/>
            <person name="Cao J."/>
            <person name="Yuan J."/>
            <person name="Li F."/>
            <person name="Shao Z."/>
        </authorList>
    </citation>
    <scope>NUCLEOTIDE SEQUENCE [LARGE SCALE GENOMIC DNA]</scope>
    <source>
        <strain evidence="8">P73</strain>
    </source>
</reference>
<evidence type="ECO:0000256" key="6">
    <source>
        <dbReference type="ARBA" id="ARBA00023211"/>
    </source>
</evidence>
<dbReference type="PANTHER" id="PTHR12318:SF0">
    <property type="entry name" value="ACYL-COENZYME A DIPHOSPHATASE NUDT19"/>
    <property type="match status" value="1"/>
</dbReference>
<evidence type="ECO:0000256" key="4">
    <source>
        <dbReference type="ARBA" id="ARBA00022801"/>
    </source>
</evidence>
<dbReference type="CDD" id="cd18870">
    <property type="entry name" value="NUDIX_AcylCoAdiphos_Nudt19"/>
    <property type="match status" value="1"/>
</dbReference>
<dbReference type="RefSeq" id="WP_043870912.1">
    <property type="nucleotide sequence ID" value="NZ_CP004393.1"/>
</dbReference>
<evidence type="ECO:0000256" key="1">
    <source>
        <dbReference type="ARBA" id="ARBA00001936"/>
    </source>
</evidence>
<keyword evidence="6" id="KW-0464">Manganese</keyword>
<dbReference type="KEGG" id="cid:P73_3904"/>
<dbReference type="GO" id="GO:0046872">
    <property type="term" value="F:metal ion binding"/>
    <property type="evidence" value="ECO:0007669"/>
    <property type="project" value="UniProtKB-KW"/>
</dbReference>
<comment type="cofactor">
    <cofactor evidence="2">
        <name>Mg(2+)</name>
        <dbReference type="ChEBI" id="CHEBI:18420"/>
    </cofactor>
</comment>
<dbReference type="EMBL" id="CP004393">
    <property type="protein sequence ID" value="AJE48619.1"/>
    <property type="molecule type" value="Genomic_DNA"/>
</dbReference>
<name>A0A0B5E039_9RHOB</name>
<dbReference type="Proteomes" id="UP000031521">
    <property type="component" value="Chromosome"/>
</dbReference>
<dbReference type="InterPro" id="IPR000086">
    <property type="entry name" value="NUDIX_hydrolase_dom"/>
</dbReference>
<dbReference type="Pfam" id="PF00293">
    <property type="entry name" value="NUDIX"/>
    <property type="match status" value="1"/>
</dbReference>
<evidence type="ECO:0000313" key="9">
    <source>
        <dbReference type="Proteomes" id="UP000031521"/>
    </source>
</evidence>
<evidence type="ECO:0000259" key="7">
    <source>
        <dbReference type="PROSITE" id="PS51462"/>
    </source>
</evidence>
<dbReference type="InterPro" id="IPR015797">
    <property type="entry name" value="NUDIX_hydrolase-like_dom_sf"/>
</dbReference>
<dbReference type="InterPro" id="IPR039121">
    <property type="entry name" value="NUDT19"/>
</dbReference>